<keyword evidence="3" id="KW-1185">Reference proteome</keyword>
<gene>
    <name evidence="2" type="ORF">E2C01_088471</name>
</gene>
<dbReference type="EMBL" id="VSRR010094558">
    <property type="protein sequence ID" value="MPC93345.1"/>
    <property type="molecule type" value="Genomic_DNA"/>
</dbReference>
<reference evidence="2 3" key="1">
    <citation type="submission" date="2019-05" db="EMBL/GenBank/DDBJ databases">
        <title>Another draft genome of Portunus trituberculatus and its Hox gene families provides insights of decapod evolution.</title>
        <authorList>
            <person name="Jeong J.-H."/>
            <person name="Song I."/>
            <person name="Kim S."/>
            <person name="Choi T."/>
            <person name="Kim D."/>
            <person name="Ryu S."/>
            <person name="Kim W."/>
        </authorList>
    </citation>
    <scope>NUCLEOTIDE SEQUENCE [LARGE SCALE GENOMIC DNA]</scope>
    <source>
        <tissue evidence="2">Muscle</tissue>
    </source>
</reference>
<dbReference type="AlphaFoldDB" id="A0A5B7JFH7"/>
<evidence type="ECO:0000313" key="2">
    <source>
        <dbReference type="EMBL" id="MPC93345.1"/>
    </source>
</evidence>
<sequence>MKGGGLIKKIQMSWVPRPEKCDQNTTSPIRLAAITAPLVGLLLTIILSLCCCSIECSINPKIPQSHTTRATQDCRDTAKQPKTGQRNSRTWQEVVKNCPHLPERALL</sequence>
<proteinExistence type="predicted"/>
<accession>A0A5B7JFH7</accession>
<dbReference type="Proteomes" id="UP000324222">
    <property type="component" value="Unassembled WGS sequence"/>
</dbReference>
<comment type="caution">
    <text evidence="2">The sequence shown here is derived from an EMBL/GenBank/DDBJ whole genome shotgun (WGS) entry which is preliminary data.</text>
</comment>
<name>A0A5B7JFH7_PORTR</name>
<evidence type="ECO:0000256" key="1">
    <source>
        <dbReference type="SAM" id="MobiDB-lite"/>
    </source>
</evidence>
<organism evidence="2 3">
    <name type="scientific">Portunus trituberculatus</name>
    <name type="common">Swimming crab</name>
    <name type="synonym">Neptunus trituberculatus</name>
    <dbReference type="NCBI Taxonomy" id="210409"/>
    <lineage>
        <taxon>Eukaryota</taxon>
        <taxon>Metazoa</taxon>
        <taxon>Ecdysozoa</taxon>
        <taxon>Arthropoda</taxon>
        <taxon>Crustacea</taxon>
        <taxon>Multicrustacea</taxon>
        <taxon>Malacostraca</taxon>
        <taxon>Eumalacostraca</taxon>
        <taxon>Eucarida</taxon>
        <taxon>Decapoda</taxon>
        <taxon>Pleocyemata</taxon>
        <taxon>Brachyura</taxon>
        <taxon>Eubrachyura</taxon>
        <taxon>Portunoidea</taxon>
        <taxon>Portunidae</taxon>
        <taxon>Portuninae</taxon>
        <taxon>Portunus</taxon>
    </lineage>
</organism>
<feature type="region of interest" description="Disordered" evidence="1">
    <location>
        <begin position="64"/>
        <end position="91"/>
    </location>
</feature>
<evidence type="ECO:0000313" key="3">
    <source>
        <dbReference type="Proteomes" id="UP000324222"/>
    </source>
</evidence>
<feature type="compositionally biased region" description="Polar residues" evidence="1">
    <location>
        <begin position="80"/>
        <end position="91"/>
    </location>
</feature>
<protein>
    <submittedName>
        <fullName evidence="2">Uncharacterized protein</fullName>
    </submittedName>
</protein>